<feature type="compositionally biased region" description="Polar residues" evidence="1">
    <location>
        <begin position="758"/>
        <end position="777"/>
    </location>
</feature>
<keyword evidence="3" id="KW-1185">Reference proteome</keyword>
<feature type="compositionally biased region" description="Polar residues" evidence="1">
    <location>
        <begin position="445"/>
        <end position="458"/>
    </location>
</feature>
<feature type="region of interest" description="Disordered" evidence="1">
    <location>
        <begin position="291"/>
        <end position="465"/>
    </location>
</feature>
<sequence>MALAILTDFVIVKTNEAVKQEQTGPAMTATYFGQSIQGKLNISPLCYLSMDNVPSNKQAEELEAASRTSVSVPSLNPASTSHLTITFELSAPTALEENSSAVAWKLTPINASMGAEVQSNTFSAYGQTLASLPVPVLATSSEEGHGPGVEEAVPGFGQQCRAMIASASRCLLGPAKQALGDICLQPSDPEVPSASQAGAPPQPQAMKNDALLLTVSASERLSLRYPGHSMATVQSQSARILPAAESLPSDTMTAWGRSYDTVARPGSESSRMGNDPGMILLVLGQPPLQQASVGKVAPEERMAQQAELQQQQGPRKPICRIDWHQKKARTTSTAADPSSHNITACEPRDIQRIESTESVKAEGSSLSTTSSARDGGSSSLQTSQKVAPPPAQQKPPTRPSQVSQPNTSTSTRNIVTPKEPAPRNGYASQHKSHDETQGDHGEGQNRCQVSASLPQNPENRGGDIRAPGVQMLQSRHQASASYAMPNALPDQVHARSADSHVARGSRPNPCANAMTTAMGGGAAYSGLPVNTTATSFPMVYNEAREGRNSENYGNTYLDNNHSHYYANYRQGGGGTYSGYPGAGGAYSGYSGAGGTYSGHQGRGTYGGQKGAGTYSRASYGLGRELSSSEALQYERREEPYPSRSRYYHSDDDDDIAEGSVEEVKSLPPNYSHSSGLGGNYKSYHRTSELYDRQEYSQATGHSQSTHYYQQEQYFQKNNTEEKWAGRYEERHTQHYEQNRGGNAHYSRLEYTERVEYQGSRSQHQSSVQASKNSTYSRSDIGAGYTRDDRCVGVYGSGVGPEDGSRFSGESSSSEDCGSYHDGGGGRDENSKGDSDGGYESSGDDYGDADDYSDDGGDYNDGGGYDDGGYYDNDY</sequence>
<dbReference type="OrthoDB" id="10531555at2759"/>
<feature type="compositionally biased region" description="Basic and acidic residues" evidence="1">
    <location>
        <begin position="346"/>
        <end position="360"/>
    </location>
</feature>
<feature type="compositionally biased region" description="Basic and acidic residues" evidence="1">
    <location>
        <begin position="431"/>
        <end position="443"/>
    </location>
</feature>
<dbReference type="EMBL" id="KZ679128">
    <property type="protein sequence ID" value="PTB79791.1"/>
    <property type="molecule type" value="Genomic_DNA"/>
</dbReference>
<feature type="region of interest" description="Disordered" evidence="1">
    <location>
        <begin position="755"/>
        <end position="874"/>
    </location>
</feature>
<feature type="compositionally biased region" description="Acidic residues" evidence="1">
    <location>
        <begin position="841"/>
        <end position="857"/>
    </location>
</feature>
<feature type="compositionally biased region" description="Polar residues" evidence="1">
    <location>
        <begin position="399"/>
        <end position="414"/>
    </location>
</feature>
<organism evidence="2 3">
    <name type="scientific">Trichoderma longibrachiatum ATCC 18648</name>
    <dbReference type="NCBI Taxonomy" id="983965"/>
    <lineage>
        <taxon>Eukaryota</taxon>
        <taxon>Fungi</taxon>
        <taxon>Dikarya</taxon>
        <taxon>Ascomycota</taxon>
        <taxon>Pezizomycotina</taxon>
        <taxon>Sordariomycetes</taxon>
        <taxon>Hypocreomycetidae</taxon>
        <taxon>Hypocreales</taxon>
        <taxon>Hypocreaceae</taxon>
        <taxon>Trichoderma</taxon>
    </lineage>
</organism>
<name>A0A2T4CDZ3_TRILO</name>
<feature type="compositionally biased region" description="Basic and acidic residues" evidence="1">
    <location>
        <begin position="823"/>
        <end position="834"/>
    </location>
</feature>
<feature type="compositionally biased region" description="Low complexity" evidence="1">
    <location>
        <begin position="805"/>
        <end position="816"/>
    </location>
</feature>
<dbReference type="Proteomes" id="UP000240760">
    <property type="component" value="Unassembled WGS sequence"/>
</dbReference>
<protein>
    <submittedName>
        <fullName evidence="2">Uncharacterized protein</fullName>
    </submittedName>
</protein>
<evidence type="ECO:0000313" key="2">
    <source>
        <dbReference type="EMBL" id="PTB79791.1"/>
    </source>
</evidence>
<feature type="compositionally biased region" description="Polar residues" evidence="1">
    <location>
        <begin position="330"/>
        <end position="342"/>
    </location>
</feature>
<feature type="compositionally biased region" description="Polar residues" evidence="1">
    <location>
        <begin position="364"/>
        <end position="383"/>
    </location>
</feature>
<feature type="compositionally biased region" description="Low complexity" evidence="1">
    <location>
        <begin position="303"/>
        <end position="312"/>
    </location>
</feature>
<dbReference type="AlphaFoldDB" id="A0A2T4CDZ3"/>
<accession>A0A2T4CDZ3</accession>
<gene>
    <name evidence="2" type="ORF">M440DRAFT_352155</name>
</gene>
<evidence type="ECO:0000256" key="1">
    <source>
        <dbReference type="SAM" id="MobiDB-lite"/>
    </source>
</evidence>
<proteinExistence type="predicted"/>
<feature type="region of interest" description="Disordered" evidence="1">
    <location>
        <begin position="623"/>
        <end position="653"/>
    </location>
</feature>
<reference evidence="2 3" key="1">
    <citation type="submission" date="2016-07" db="EMBL/GenBank/DDBJ databases">
        <title>Multiple horizontal gene transfer events from other fungi enriched the ability of initially mycotrophic Trichoderma (Ascomycota) to feed on dead plant biomass.</title>
        <authorList>
            <consortium name="DOE Joint Genome Institute"/>
            <person name="Aerts A."/>
            <person name="Atanasova L."/>
            <person name="Chenthamara K."/>
            <person name="Zhang J."/>
            <person name="Grujic M."/>
            <person name="Henrissat B."/>
            <person name="Kuo A."/>
            <person name="Salamov A."/>
            <person name="Lipzen A."/>
            <person name="Labutti K."/>
            <person name="Barry K."/>
            <person name="Miao Y."/>
            <person name="Rahimi M.J."/>
            <person name="Shen Q."/>
            <person name="Grigoriev I.V."/>
            <person name="Kubicek C.P."/>
            <person name="Druzhinina I.S."/>
        </authorList>
    </citation>
    <scope>NUCLEOTIDE SEQUENCE [LARGE SCALE GENOMIC DNA]</scope>
    <source>
        <strain evidence="2 3">ATCC 18648</strain>
    </source>
</reference>
<evidence type="ECO:0000313" key="3">
    <source>
        <dbReference type="Proteomes" id="UP000240760"/>
    </source>
</evidence>
<feature type="compositionally biased region" description="Pro residues" evidence="1">
    <location>
        <begin position="387"/>
        <end position="398"/>
    </location>
</feature>